<protein>
    <submittedName>
        <fullName evidence="1">Uncharacterized protein</fullName>
    </submittedName>
</protein>
<organism evidence="1">
    <name type="scientific">Arundo donax</name>
    <name type="common">Giant reed</name>
    <name type="synonym">Donax arundinaceus</name>
    <dbReference type="NCBI Taxonomy" id="35708"/>
    <lineage>
        <taxon>Eukaryota</taxon>
        <taxon>Viridiplantae</taxon>
        <taxon>Streptophyta</taxon>
        <taxon>Embryophyta</taxon>
        <taxon>Tracheophyta</taxon>
        <taxon>Spermatophyta</taxon>
        <taxon>Magnoliopsida</taxon>
        <taxon>Liliopsida</taxon>
        <taxon>Poales</taxon>
        <taxon>Poaceae</taxon>
        <taxon>PACMAD clade</taxon>
        <taxon>Arundinoideae</taxon>
        <taxon>Arundineae</taxon>
        <taxon>Arundo</taxon>
    </lineage>
</organism>
<dbReference type="EMBL" id="GBRH01248316">
    <property type="protein sequence ID" value="JAD49579.1"/>
    <property type="molecule type" value="Transcribed_RNA"/>
</dbReference>
<reference evidence="1" key="2">
    <citation type="journal article" date="2015" name="Data Brief">
        <title>Shoot transcriptome of the giant reed, Arundo donax.</title>
        <authorList>
            <person name="Barrero R.A."/>
            <person name="Guerrero F.D."/>
            <person name="Moolhuijzen P."/>
            <person name="Goolsby J.A."/>
            <person name="Tidwell J."/>
            <person name="Bellgard S.E."/>
            <person name="Bellgard M.I."/>
        </authorList>
    </citation>
    <scope>NUCLEOTIDE SEQUENCE</scope>
    <source>
        <tissue evidence="1">Shoot tissue taken approximately 20 cm above the soil surface</tissue>
    </source>
</reference>
<reference evidence="1" key="1">
    <citation type="submission" date="2014-09" db="EMBL/GenBank/DDBJ databases">
        <authorList>
            <person name="Magalhaes I.L.F."/>
            <person name="Oliveira U."/>
            <person name="Santos F.R."/>
            <person name="Vidigal T.H.D.A."/>
            <person name="Brescovit A.D."/>
            <person name="Santos A.J."/>
        </authorList>
    </citation>
    <scope>NUCLEOTIDE SEQUENCE</scope>
    <source>
        <tissue evidence="1">Shoot tissue taken approximately 20 cm above the soil surface</tissue>
    </source>
</reference>
<evidence type="ECO:0000313" key="1">
    <source>
        <dbReference type="EMBL" id="JAD49579.1"/>
    </source>
</evidence>
<name>A0A0A9AD69_ARUDO</name>
<accession>A0A0A9AD69</accession>
<dbReference type="AlphaFoldDB" id="A0A0A9AD69"/>
<sequence length="20" mass="2297">MYIAPVPAVAWFQDCRKIST</sequence>
<proteinExistence type="predicted"/>